<evidence type="ECO:0000313" key="1">
    <source>
        <dbReference type="EMBL" id="VVA25868.1"/>
    </source>
</evidence>
<reference evidence="2" key="1">
    <citation type="journal article" date="2020" name="Plant J.">
        <title>Transposons played a major role in the diversification between the closely related almond and peach genomes: results from the almond genome sequence.</title>
        <authorList>
            <person name="Alioto T."/>
            <person name="Alexiou K.G."/>
            <person name="Bardil A."/>
            <person name="Barteri F."/>
            <person name="Castanera R."/>
            <person name="Cruz F."/>
            <person name="Dhingra A."/>
            <person name="Duval H."/>
            <person name="Fernandez I Marti A."/>
            <person name="Frias L."/>
            <person name="Galan B."/>
            <person name="Garcia J.L."/>
            <person name="Howad W."/>
            <person name="Gomez-Garrido J."/>
            <person name="Gut M."/>
            <person name="Julca I."/>
            <person name="Morata J."/>
            <person name="Puigdomenech P."/>
            <person name="Ribeca P."/>
            <person name="Rubio Cabetas M.J."/>
            <person name="Vlasova A."/>
            <person name="Wirthensohn M."/>
            <person name="Garcia-Mas J."/>
            <person name="Gabaldon T."/>
            <person name="Casacuberta J.M."/>
            <person name="Arus P."/>
        </authorList>
    </citation>
    <scope>NUCLEOTIDE SEQUENCE [LARGE SCALE GENOMIC DNA]</scope>
    <source>
        <strain evidence="2">cv. Texas</strain>
    </source>
</reference>
<gene>
    <name evidence="1" type="ORF">ALMOND_2B004114</name>
</gene>
<protein>
    <submittedName>
        <fullName evidence="1">PREDICTED: cytochrome P450</fullName>
    </submittedName>
</protein>
<proteinExistence type="predicted"/>
<dbReference type="EMBL" id="CABIKO010000099">
    <property type="protein sequence ID" value="VVA25868.1"/>
    <property type="molecule type" value="Genomic_DNA"/>
</dbReference>
<dbReference type="InParanoid" id="A0A5E4FJQ1"/>
<dbReference type="Proteomes" id="UP000327085">
    <property type="component" value="Chromosome 5"/>
</dbReference>
<evidence type="ECO:0000313" key="2">
    <source>
        <dbReference type="Proteomes" id="UP000327085"/>
    </source>
</evidence>
<sequence>MKGESCGDNNMSVESEDGKDLVHVLLEIQKQNKAGSSIDRDSIKGLSAVSPQSFITEAQRKHKIMKC</sequence>
<dbReference type="Gramene" id="VVA25868">
    <property type="protein sequence ID" value="VVA25868"/>
    <property type="gene ID" value="Prudul26B004114"/>
</dbReference>
<dbReference type="AlphaFoldDB" id="A0A5E4FJQ1"/>
<organism evidence="1 2">
    <name type="scientific">Prunus dulcis</name>
    <name type="common">Almond</name>
    <name type="synonym">Amygdalus dulcis</name>
    <dbReference type="NCBI Taxonomy" id="3755"/>
    <lineage>
        <taxon>Eukaryota</taxon>
        <taxon>Viridiplantae</taxon>
        <taxon>Streptophyta</taxon>
        <taxon>Embryophyta</taxon>
        <taxon>Tracheophyta</taxon>
        <taxon>Spermatophyta</taxon>
        <taxon>Magnoliopsida</taxon>
        <taxon>eudicotyledons</taxon>
        <taxon>Gunneridae</taxon>
        <taxon>Pentapetalae</taxon>
        <taxon>rosids</taxon>
        <taxon>fabids</taxon>
        <taxon>Rosales</taxon>
        <taxon>Rosaceae</taxon>
        <taxon>Amygdaloideae</taxon>
        <taxon>Amygdaleae</taxon>
        <taxon>Prunus</taxon>
    </lineage>
</organism>
<accession>A0A5E4FJQ1</accession>
<name>A0A5E4FJQ1_PRUDU</name>